<evidence type="ECO:0000256" key="4">
    <source>
        <dbReference type="ARBA" id="ARBA00022679"/>
    </source>
</evidence>
<dbReference type="OrthoDB" id="9801955at2"/>
<dbReference type="GO" id="GO:0009247">
    <property type="term" value="P:glycolipid biosynthetic process"/>
    <property type="evidence" value="ECO:0007669"/>
    <property type="project" value="UniProtKB-ARBA"/>
</dbReference>
<evidence type="ECO:0000313" key="8">
    <source>
        <dbReference type="Proteomes" id="UP000591941"/>
    </source>
</evidence>
<gene>
    <name evidence="7" type="ORF">HNR45_001020</name>
</gene>
<dbReference type="EMBL" id="JACHHI010000004">
    <property type="protein sequence ID" value="MBB6477967.1"/>
    <property type="molecule type" value="Genomic_DNA"/>
</dbReference>
<sequence length="306" mass="35343">MAVNAEYTFWNTMSRMLCQMRYERVLAIGRWLGPTVLQRLKKPRDRALSQMMTGLSLTREEAEPLLQQHFEHLGMTALEVLYTPRLVAEREHLERYITMDHPERLHAALAEQRGVIGLTAHIGNWEWLGAGLALAGFPTTTIAKRQPNDTVTALLNRFRTMAGLDVFHSGGSEIIGAARAIKRKKILGFLADKDGDVNGVPVMFLNRVSSAVEGPAVFARRFKSPIVPLFIRRREDLSGHVIHIGEPFYYEDTGDEQADVDRLMQRCTREIEDFILRYPPEWLWVQRRWWTEPEQMRRYRGDEAVR</sequence>
<dbReference type="InterPro" id="IPR004960">
    <property type="entry name" value="LipA_acyltrans"/>
</dbReference>
<dbReference type="AlphaFoldDB" id="A0A841R470"/>
<keyword evidence="3" id="KW-0997">Cell inner membrane</keyword>
<reference evidence="7 8" key="1">
    <citation type="submission" date="2020-08" db="EMBL/GenBank/DDBJ databases">
        <title>Genomic Encyclopedia of Type Strains, Phase IV (KMG-IV): sequencing the most valuable type-strain genomes for metagenomic binning, comparative biology and taxonomic classification.</title>
        <authorList>
            <person name="Goeker M."/>
        </authorList>
    </citation>
    <scope>NUCLEOTIDE SEQUENCE [LARGE SCALE GENOMIC DNA]</scope>
    <source>
        <strain evidence="7 8">DSM 21255</strain>
    </source>
</reference>
<accession>A0A841R470</accession>
<evidence type="ECO:0000313" key="7">
    <source>
        <dbReference type="EMBL" id="MBB6477967.1"/>
    </source>
</evidence>
<evidence type="ECO:0000256" key="6">
    <source>
        <dbReference type="ARBA" id="ARBA00023315"/>
    </source>
</evidence>
<name>A0A841R470_9FIRM</name>
<dbReference type="EC" id="2.3.1.241" evidence="7"/>
<evidence type="ECO:0000256" key="3">
    <source>
        <dbReference type="ARBA" id="ARBA00022519"/>
    </source>
</evidence>
<dbReference type="GeneID" id="93486282"/>
<keyword evidence="5" id="KW-0472">Membrane</keyword>
<comment type="subcellular location">
    <subcellularLocation>
        <location evidence="1">Cell inner membrane</location>
    </subcellularLocation>
</comment>
<keyword evidence="2" id="KW-1003">Cell membrane</keyword>
<organism evidence="7 8">
    <name type="scientific">Negativicoccus succinicivorans</name>
    <dbReference type="NCBI Taxonomy" id="620903"/>
    <lineage>
        <taxon>Bacteria</taxon>
        <taxon>Bacillati</taxon>
        <taxon>Bacillota</taxon>
        <taxon>Negativicutes</taxon>
        <taxon>Veillonellales</taxon>
        <taxon>Veillonellaceae</taxon>
        <taxon>Negativicoccus</taxon>
    </lineage>
</organism>
<evidence type="ECO:0000256" key="5">
    <source>
        <dbReference type="ARBA" id="ARBA00023136"/>
    </source>
</evidence>
<proteinExistence type="predicted"/>
<dbReference type="PANTHER" id="PTHR30606">
    <property type="entry name" value="LIPID A BIOSYNTHESIS LAUROYL ACYLTRANSFERASE"/>
    <property type="match status" value="1"/>
</dbReference>
<dbReference type="GO" id="GO:0008913">
    <property type="term" value="F:Kdo2-lipid IVA acyltransferase activity"/>
    <property type="evidence" value="ECO:0007669"/>
    <property type="project" value="UniProtKB-EC"/>
</dbReference>
<dbReference type="PANTHER" id="PTHR30606:SF10">
    <property type="entry name" value="PHOSPHATIDYLINOSITOL MANNOSIDE ACYLTRANSFERASE"/>
    <property type="match status" value="1"/>
</dbReference>
<dbReference type="GO" id="GO:0005886">
    <property type="term" value="C:plasma membrane"/>
    <property type="evidence" value="ECO:0007669"/>
    <property type="project" value="UniProtKB-SubCell"/>
</dbReference>
<keyword evidence="6 7" id="KW-0012">Acyltransferase</keyword>
<keyword evidence="8" id="KW-1185">Reference proteome</keyword>
<dbReference type="CDD" id="cd07984">
    <property type="entry name" value="LPLAT_LABLAT-like"/>
    <property type="match status" value="1"/>
</dbReference>
<protein>
    <submittedName>
        <fullName evidence="7">KDO2-lipid IV(A) lauroyltransferase</fullName>
        <ecNumber evidence="7">2.3.1.241</ecNumber>
    </submittedName>
</protein>
<dbReference type="RefSeq" id="WP_159822319.1">
    <property type="nucleotide sequence ID" value="NZ_CABWNB010000001.1"/>
</dbReference>
<comment type="caution">
    <text evidence="7">The sequence shown here is derived from an EMBL/GenBank/DDBJ whole genome shotgun (WGS) entry which is preliminary data.</text>
</comment>
<keyword evidence="4 7" id="KW-0808">Transferase</keyword>
<dbReference type="Proteomes" id="UP000591941">
    <property type="component" value="Unassembled WGS sequence"/>
</dbReference>
<dbReference type="Pfam" id="PF03279">
    <property type="entry name" value="Lip_A_acyltrans"/>
    <property type="match status" value="1"/>
</dbReference>
<evidence type="ECO:0000256" key="2">
    <source>
        <dbReference type="ARBA" id="ARBA00022475"/>
    </source>
</evidence>
<evidence type="ECO:0000256" key="1">
    <source>
        <dbReference type="ARBA" id="ARBA00004533"/>
    </source>
</evidence>